<dbReference type="PANTHER" id="PTHR32278:SF111">
    <property type="entry name" value="F-BOX PROTEIN PP2-B12-RELATED"/>
    <property type="match status" value="1"/>
</dbReference>
<evidence type="ECO:0000313" key="3">
    <source>
        <dbReference type="Proteomes" id="UP000596661"/>
    </source>
</evidence>
<dbReference type="EnsemblPlants" id="evm.model.07.148">
    <property type="protein sequence ID" value="cds.evm.model.07.148"/>
    <property type="gene ID" value="evm.TU.07.148"/>
</dbReference>
<sequence length="272" mass="30646">MDIIVRQEEEPTKRHILDGRLTSSSLDSLPEGCLCLILSLTTPRDATRSSAVSKCLNSAAQSDVVWEHFLPTDYTDIISRSTSPLIFSSKKDLYLRLSLSPVLLDEGNKSIVLNRLTGNKSCMIGSRKLAIAWAGSRRFWNWLPLSNSRFGEVIHLRNVCWLDICGKIEKKMLSPNTNYAAYLVYNIAFGFQGLEFVRVSMRFLGPGGVLVEEKPEFDVNLGSMEDDERGRLKQGDDGWLELKVGEFFNGEEEDNGGSVETCLKETRKNTYY</sequence>
<dbReference type="CDD" id="cd22162">
    <property type="entry name" value="F-box_AtSKIP3-like"/>
    <property type="match status" value="1"/>
</dbReference>
<evidence type="ECO:0000313" key="2">
    <source>
        <dbReference type="EnsemblPlants" id="cds.evm.model.07.148"/>
    </source>
</evidence>
<dbReference type="EMBL" id="UZAU01000629">
    <property type="status" value="NOT_ANNOTATED_CDS"/>
    <property type="molecule type" value="Genomic_DNA"/>
</dbReference>
<dbReference type="Pfam" id="PF12937">
    <property type="entry name" value="F-box-like"/>
    <property type="match status" value="1"/>
</dbReference>
<dbReference type="InterPro" id="IPR036047">
    <property type="entry name" value="F-box-like_dom_sf"/>
</dbReference>
<reference evidence="2" key="2">
    <citation type="submission" date="2021-03" db="UniProtKB">
        <authorList>
            <consortium name="EnsemblPlants"/>
        </authorList>
    </citation>
    <scope>IDENTIFICATION</scope>
</reference>
<keyword evidence="3" id="KW-1185">Reference proteome</keyword>
<dbReference type="Gramene" id="evm.model.07.148">
    <property type="protein sequence ID" value="cds.evm.model.07.148"/>
    <property type="gene ID" value="evm.TU.07.148"/>
</dbReference>
<organism evidence="2 3">
    <name type="scientific">Cannabis sativa</name>
    <name type="common">Hemp</name>
    <name type="synonym">Marijuana</name>
    <dbReference type="NCBI Taxonomy" id="3483"/>
    <lineage>
        <taxon>Eukaryota</taxon>
        <taxon>Viridiplantae</taxon>
        <taxon>Streptophyta</taxon>
        <taxon>Embryophyta</taxon>
        <taxon>Tracheophyta</taxon>
        <taxon>Spermatophyta</taxon>
        <taxon>Magnoliopsida</taxon>
        <taxon>eudicotyledons</taxon>
        <taxon>Gunneridae</taxon>
        <taxon>Pentapetalae</taxon>
        <taxon>rosids</taxon>
        <taxon>fabids</taxon>
        <taxon>Rosales</taxon>
        <taxon>Cannabaceae</taxon>
        <taxon>Cannabis</taxon>
    </lineage>
</organism>
<dbReference type="Gene3D" id="1.20.1280.50">
    <property type="match status" value="1"/>
</dbReference>
<feature type="domain" description="F-box" evidence="1">
    <location>
        <begin position="26"/>
        <end position="69"/>
    </location>
</feature>
<dbReference type="Pfam" id="PF14299">
    <property type="entry name" value="PP2"/>
    <property type="match status" value="1"/>
</dbReference>
<accession>A0A803Q2S8</accession>
<dbReference type="InterPro" id="IPR001810">
    <property type="entry name" value="F-box_dom"/>
</dbReference>
<dbReference type="PANTHER" id="PTHR32278">
    <property type="entry name" value="F-BOX DOMAIN-CONTAINING PROTEIN"/>
    <property type="match status" value="1"/>
</dbReference>
<protein>
    <recommendedName>
        <fullName evidence="1">F-box domain-containing protein</fullName>
    </recommendedName>
</protein>
<dbReference type="SUPFAM" id="SSF81383">
    <property type="entry name" value="F-box domain"/>
    <property type="match status" value="1"/>
</dbReference>
<dbReference type="AlphaFoldDB" id="A0A803Q2S8"/>
<name>A0A803Q2S8_CANSA</name>
<evidence type="ECO:0000259" key="1">
    <source>
        <dbReference type="Pfam" id="PF12937"/>
    </source>
</evidence>
<dbReference type="Proteomes" id="UP000596661">
    <property type="component" value="Chromosome 7"/>
</dbReference>
<reference evidence="2" key="1">
    <citation type="submission" date="2018-11" db="EMBL/GenBank/DDBJ databases">
        <authorList>
            <person name="Grassa J C."/>
        </authorList>
    </citation>
    <scope>NUCLEOTIDE SEQUENCE [LARGE SCALE GENOMIC DNA]</scope>
</reference>
<proteinExistence type="predicted"/>
<dbReference type="OMA" id="WAGSRRF"/>
<dbReference type="InterPro" id="IPR025886">
    <property type="entry name" value="PP2-like"/>
</dbReference>